<proteinExistence type="predicted"/>
<evidence type="ECO:0000313" key="2">
    <source>
        <dbReference type="EMBL" id="CAG9534230.1"/>
    </source>
</evidence>
<protein>
    <submittedName>
        <fullName evidence="2">Uncharacterized protein</fullName>
    </submittedName>
</protein>
<comment type="caution">
    <text evidence="2">The sequence shown here is derived from an EMBL/GenBank/DDBJ whole genome shotgun (WGS) entry which is preliminary data.</text>
</comment>
<keyword evidence="1" id="KW-0732">Signal</keyword>
<dbReference type="Proteomes" id="UP000746747">
    <property type="component" value="Unassembled WGS sequence"/>
</dbReference>
<keyword evidence="3" id="KW-1185">Reference proteome</keyword>
<sequence length="199" mass="23155">MPFILFILFSNLLLVAFGQFSNRNKPDDYEKKWMKKSNKNILPTEVLHRSKELEYIKYIMEQNAKSEEYNMLRRVIPVIMLRNWTEPLVLINTDPDEQAVYFPMTEWEKSENGNRESESMFEKSVVSPANELMNQLLEHAAATKNDLLNDDGLKKGLELNTGLEQPNINGTLEEQNITEVYEEPFIQIHVKPLCKGSNC</sequence>
<evidence type="ECO:0000313" key="3">
    <source>
        <dbReference type="Proteomes" id="UP000746747"/>
    </source>
</evidence>
<dbReference type="AlphaFoldDB" id="A0A8J2MMJ4"/>
<reference evidence="2" key="1">
    <citation type="submission" date="2021-09" db="EMBL/GenBank/DDBJ databases">
        <authorList>
            <consortium name="Pathogen Informatics"/>
        </authorList>
    </citation>
    <scope>NUCLEOTIDE SEQUENCE</scope>
</reference>
<organism evidence="2 3">
    <name type="scientific">Cercopithifilaria johnstoni</name>
    <dbReference type="NCBI Taxonomy" id="2874296"/>
    <lineage>
        <taxon>Eukaryota</taxon>
        <taxon>Metazoa</taxon>
        <taxon>Ecdysozoa</taxon>
        <taxon>Nematoda</taxon>
        <taxon>Chromadorea</taxon>
        <taxon>Rhabditida</taxon>
        <taxon>Spirurina</taxon>
        <taxon>Spiruromorpha</taxon>
        <taxon>Filarioidea</taxon>
        <taxon>Onchocercidae</taxon>
        <taxon>Cercopithifilaria</taxon>
    </lineage>
</organism>
<dbReference type="OrthoDB" id="5852043at2759"/>
<dbReference type="EMBL" id="CAKAEH010001296">
    <property type="protein sequence ID" value="CAG9534230.1"/>
    <property type="molecule type" value="Genomic_DNA"/>
</dbReference>
<feature type="chain" id="PRO_5035271080" evidence="1">
    <location>
        <begin position="19"/>
        <end position="199"/>
    </location>
</feature>
<accession>A0A8J2MMJ4</accession>
<evidence type="ECO:0000256" key="1">
    <source>
        <dbReference type="SAM" id="SignalP"/>
    </source>
</evidence>
<feature type="signal peptide" evidence="1">
    <location>
        <begin position="1"/>
        <end position="18"/>
    </location>
</feature>
<name>A0A8J2MMJ4_9BILA</name>
<gene>
    <name evidence="2" type="ORF">CJOHNSTONI_LOCUS4384</name>
</gene>